<keyword evidence="2" id="KW-1185">Reference proteome</keyword>
<dbReference type="EMBL" id="FNBU01000031">
    <property type="protein sequence ID" value="SDF80540.1"/>
    <property type="molecule type" value="Genomic_DNA"/>
</dbReference>
<dbReference type="AlphaFoldDB" id="A0A1G7P526"/>
<sequence length="39" mass="4332">MQKLKLLLKNISSSASTLDDIALALDRNINVFKIDNDAE</sequence>
<evidence type="ECO:0000313" key="1">
    <source>
        <dbReference type="EMBL" id="SDF80540.1"/>
    </source>
</evidence>
<evidence type="ECO:0000313" key="2">
    <source>
        <dbReference type="Proteomes" id="UP000243333"/>
    </source>
</evidence>
<protein>
    <submittedName>
        <fullName evidence="1">Uncharacterized protein</fullName>
    </submittedName>
</protein>
<name>A0A1G7P526_9FIRM</name>
<gene>
    <name evidence="1" type="ORF">SAMN05660235_02813</name>
</gene>
<organism evidence="1 2">
    <name type="scientific">Sporolituus thermophilus DSM 23256</name>
    <dbReference type="NCBI Taxonomy" id="1123285"/>
    <lineage>
        <taxon>Bacteria</taxon>
        <taxon>Bacillati</taxon>
        <taxon>Bacillota</taxon>
        <taxon>Negativicutes</taxon>
        <taxon>Selenomonadales</taxon>
        <taxon>Sporomusaceae</taxon>
        <taxon>Sporolituus</taxon>
    </lineage>
</organism>
<dbReference type="STRING" id="1123285.SAMN05660235_02813"/>
<reference evidence="2" key="1">
    <citation type="submission" date="2016-10" db="EMBL/GenBank/DDBJ databases">
        <authorList>
            <person name="Varghese N."/>
            <person name="Submissions S."/>
        </authorList>
    </citation>
    <scope>NUCLEOTIDE SEQUENCE [LARGE SCALE GENOMIC DNA]</scope>
    <source>
        <strain evidence="2">DSM 23256</strain>
    </source>
</reference>
<proteinExistence type="predicted"/>
<dbReference type="Proteomes" id="UP000243333">
    <property type="component" value="Unassembled WGS sequence"/>
</dbReference>
<accession>A0A1G7P526</accession>